<dbReference type="Gene3D" id="3.40.30.10">
    <property type="entry name" value="Glutaredoxin"/>
    <property type="match status" value="1"/>
</dbReference>
<keyword evidence="3" id="KW-0479">Metal-binding</keyword>
<dbReference type="InterPro" id="IPR036249">
    <property type="entry name" value="Thioredoxin-like_sf"/>
</dbReference>
<proteinExistence type="inferred from homology"/>
<dbReference type="CDD" id="cd02968">
    <property type="entry name" value="SCO"/>
    <property type="match status" value="1"/>
</dbReference>
<dbReference type="GO" id="GO:0046872">
    <property type="term" value="F:metal ion binding"/>
    <property type="evidence" value="ECO:0007669"/>
    <property type="project" value="UniProtKB-KW"/>
</dbReference>
<sequence length="215" mass="22955">MSRQFLRLAVAPVLPVCALSAGLLTLTLTLGACSKDKVASSGPVTVVKGEAAIGGPFELVNQNGQTVTQETFKGRPQLIYFGFSNCPDVCPTALQQMAAALKMAGLGPKDIWPIFISVDPDNDTPEVLADYVTAPSFPPGLVGLTGTPEQVDHAKKTFKVYAARVPEPDGDSYSYDHSSLIYFMDGNGKFLDVFSSLDTPAKIAKRLKAYKKTGH</sequence>
<comment type="caution">
    <text evidence="5">The sequence shown here is derived from an EMBL/GenBank/DDBJ whole genome shotgun (WGS) entry which is preliminary data.</text>
</comment>
<evidence type="ECO:0000313" key="5">
    <source>
        <dbReference type="EMBL" id="HHI89278.1"/>
    </source>
</evidence>
<dbReference type="PANTHER" id="PTHR12151">
    <property type="entry name" value="ELECTRON TRANSPORT PROTIN SCO1/SENC FAMILY MEMBER"/>
    <property type="match status" value="1"/>
</dbReference>
<feature type="binding site" evidence="3">
    <location>
        <position position="86"/>
    </location>
    <ligand>
        <name>Cu cation</name>
        <dbReference type="ChEBI" id="CHEBI:23378"/>
    </ligand>
</feature>
<dbReference type="SUPFAM" id="SSF52833">
    <property type="entry name" value="Thioredoxin-like"/>
    <property type="match status" value="1"/>
</dbReference>
<organism evidence="5">
    <name type="scientific">Hellea balneolensis</name>
    <dbReference type="NCBI Taxonomy" id="287478"/>
    <lineage>
        <taxon>Bacteria</taxon>
        <taxon>Pseudomonadati</taxon>
        <taxon>Pseudomonadota</taxon>
        <taxon>Alphaproteobacteria</taxon>
        <taxon>Maricaulales</taxon>
        <taxon>Robiginitomaculaceae</taxon>
        <taxon>Hellea</taxon>
    </lineage>
</organism>
<keyword evidence="4" id="KW-1015">Disulfide bond</keyword>
<comment type="similarity">
    <text evidence="1">Belongs to the SCO1/2 family.</text>
</comment>
<feature type="disulfide bond" description="Redox-active" evidence="4">
    <location>
        <begin position="86"/>
        <end position="90"/>
    </location>
</feature>
<accession>A0A7V5U1K1</accession>
<dbReference type="PANTHER" id="PTHR12151:SF25">
    <property type="entry name" value="LINALOOL DEHYDRATASE_ISOMERASE DOMAIN-CONTAINING PROTEIN"/>
    <property type="match status" value="1"/>
</dbReference>
<feature type="binding site" evidence="3">
    <location>
        <position position="177"/>
    </location>
    <ligand>
        <name>Cu cation</name>
        <dbReference type="ChEBI" id="CHEBI:23378"/>
    </ligand>
</feature>
<reference evidence="5" key="1">
    <citation type="journal article" date="2020" name="mSystems">
        <title>Genome- and Community-Level Interaction Insights into Carbon Utilization and Element Cycling Functions of Hydrothermarchaeota in Hydrothermal Sediment.</title>
        <authorList>
            <person name="Zhou Z."/>
            <person name="Liu Y."/>
            <person name="Xu W."/>
            <person name="Pan J."/>
            <person name="Luo Z.H."/>
            <person name="Li M."/>
        </authorList>
    </citation>
    <scope>NUCLEOTIDE SEQUENCE [LARGE SCALE GENOMIC DNA]</scope>
    <source>
        <strain evidence="5">HyVt-538</strain>
    </source>
</reference>
<name>A0A7V5U1K1_9PROT</name>
<evidence type="ECO:0000256" key="1">
    <source>
        <dbReference type="ARBA" id="ARBA00010996"/>
    </source>
</evidence>
<dbReference type="FunFam" id="3.40.30.10:FF:000013">
    <property type="entry name" value="Blast:Protein SCO1 homolog, mitochondrial"/>
    <property type="match status" value="1"/>
</dbReference>
<gene>
    <name evidence="5" type="ORF">ENK01_04920</name>
</gene>
<dbReference type="AlphaFoldDB" id="A0A7V5U1K1"/>
<dbReference type="InterPro" id="IPR003782">
    <property type="entry name" value="SCO1/SenC"/>
</dbReference>
<feature type="binding site" evidence="3">
    <location>
        <position position="90"/>
    </location>
    <ligand>
        <name>Cu cation</name>
        <dbReference type="ChEBI" id="CHEBI:23378"/>
    </ligand>
</feature>
<dbReference type="EMBL" id="DROP01000329">
    <property type="protein sequence ID" value="HHI89278.1"/>
    <property type="molecule type" value="Genomic_DNA"/>
</dbReference>
<dbReference type="Pfam" id="PF02630">
    <property type="entry name" value="SCO1-SenC"/>
    <property type="match status" value="1"/>
</dbReference>
<keyword evidence="2 3" id="KW-0186">Copper</keyword>
<protein>
    <submittedName>
        <fullName evidence="5">SCO family protein</fullName>
    </submittedName>
</protein>
<evidence type="ECO:0000256" key="2">
    <source>
        <dbReference type="ARBA" id="ARBA00023008"/>
    </source>
</evidence>
<dbReference type="PROSITE" id="PS51257">
    <property type="entry name" value="PROKAR_LIPOPROTEIN"/>
    <property type="match status" value="1"/>
</dbReference>
<evidence type="ECO:0000256" key="3">
    <source>
        <dbReference type="PIRSR" id="PIRSR603782-1"/>
    </source>
</evidence>
<evidence type="ECO:0000256" key="4">
    <source>
        <dbReference type="PIRSR" id="PIRSR603782-2"/>
    </source>
</evidence>
<dbReference type="Proteomes" id="UP000885806">
    <property type="component" value="Unassembled WGS sequence"/>
</dbReference>